<gene>
    <name evidence="1" type="ORF">B0I35DRAFT_126266</name>
</gene>
<evidence type="ECO:0000313" key="2">
    <source>
        <dbReference type="Proteomes" id="UP000813444"/>
    </source>
</evidence>
<dbReference type="Proteomes" id="UP000813444">
    <property type="component" value="Unassembled WGS sequence"/>
</dbReference>
<comment type="caution">
    <text evidence="1">The sequence shown here is derived from an EMBL/GenBank/DDBJ whole genome shotgun (WGS) entry which is preliminary data.</text>
</comment>
<keyword evidence="2" id="KW-1185">Reference proteome</keyword>
<evidence type="ECO:0000313" key="1">
    <source>
        <dbReference type="EMBL" id="KAH7326125.1"/>
    </source>
</evidence>
<sequence>MHARTLVTSHAHAHSTRLLFLTMERSPLISGLTRASMLYDVCIMCITLSCDCTVGICCTELPLAPKGKVSSPADFWSAKSEPSPLLSSAIRHPPSASPFSLHAIRPRPNNYGVASASNCAPQTSARLLDVFKPCRCNPSDQEESTCICIVVVLSSPPRSPWLLPTLFTRVASRSSSSACVECCQKQSSCSRYVASCQHQAGVPNMSLDSHGHDRLRRSR</sequence>
<organism evidence="1 2">
    <name type="scientific">Stachybotrys elegans</name>
    <dbReference type="NCBI Taxonomy" id="80388"/>
    <lineage>
        <taxon>Eukaryota</taxon>
        <taxon>Fungi</taxon>
        <taxon>Dikarya</taxon>
        <taxon>Ascomycota</taxon>
        <taxon>Pezizomycotina</taxon>
        <taxon>Sordariomycetes</taxon>
        <taxon>Hypocreomycetidae</taxon>
        <taxon>Hypocreales</taxon>
        <taxon>Stachybotryaceae</taxon>
        <taxon>Stachybotrys</taxon>
    </lineage>
</organism>
<accession>A0A8K0T430</accession>
<proteinExistence type="predicted"/>
<name>A0A8K0T430_9HYPO</name>
<dbReference type="EMBL" id="JAGPNK010000002">
    <property type="protein sequence ID" value="KAH7326125.1"/>
    <property type="molecule type" value="Genomic_DNA"/>
</dbReference>
<protein>
    <submittedName>
        <fullName evidence="1">Uncharacterized protein</fullName>
    </submittedName>
</protein>
<dbReference type="AlphaFoldDB" id="A0A8K0T430"/>
<reference evidence="1" key="1">
    <citation type="journal article" date="2021" name="Nat. Commun.">
        <title>Genetic determinants of endophytism in the Arabidopsis root mycobiome.</title>
        <authorList>
            <person name="Mesny F."/>
            <person name="Miyauchi S."/>
            <person name="Thiergart T."/>
            <person name="Pickel B."/>
            <person name="Atanasova L."/>
            <person name="Karlsson M."/>
            <person name="Huettel B."/>
            <person name="Barry K.W."/>
            <person name="Haridas S."/>
            <person name="Chen C."/>
            <person name="Bauer D."/>
            <person name="Andreopoulos W."/>
            <person name="Pangilinan J."/>
            <person name="LaButti K."/>
            <person name="Riley R."/>
            <person name="Lipzen A."/>
            <person name="Clum A."/>
            <person name="Drula E."/>
            <person name="Henrissat B."/>
            <person name="Kohler A."/>
            <person name="Grigoriev I.V."/>
            <person name="Martin F.M."/>
            <person name="Hacquard S."/>
        </authorList>
    </citation>
    <scope>NUCLEOTIDE SEQUENCE</scope>
    <source>
        <strain evidence="1">MPI-CAGE-CH-0235</strain>
    </source>
</reference>